<evidence type="ECO:0000259" key="11">
    <source>
        <dbReference type="PROSITE" id="PS50011"/>
    </source>
</evidence>
<dbReference type="SUPFAM" id="SSF56112">
    <property type="entry name" value="Protein kinase-like (PK-like)"/>
    <property type="match status" value="1"/>
</dbReference>
<dbReference type="EC" id="2.7.11.1" evidence="2"/>
<dbReference type="GO" id="GO:0005634">
    <property type="term" value="C:nucleus"/>
    <property type="evidence" value="ECO:0007669"/>
    <property type="project" value="TreeGrafter"/>
</dbReference>
<dbReference type="GeneID" id="27360562"/>
<dbReference type="Gene3D" id="1.10.510.10">
    <property type="entry name" value="Transferase(Phosphotransferase) domain 1"/>
    <property type="match status" value="1"/>
</dbReference>
<keyword evidence="6 9" id="KW-0067">ATP-binding</keyword>
<evidence type="ECO:0000256" key="8">
    <source>
        <dbReference type="ARBA" id="ARBA00048679"/>
    </source>
</evidence>
<dbReference type="SMART" id="SM00220">
    <property type="entry name" value="S_TKc"/>
    <property type="match status" value="1"/>
</dbReference>
<proteinExistence type="inferred from homology"/>
<evidence type="ECO:0000313" key="12">
    <source>
        <dbReference type="EMBL" id="KIW39919.1"/>
    </source>
</evidence>
<dbReference type="InterPro" id="IPR011009">
    <property type="entry name" value="Kinase-like_dom_sf"/>
</dbReference>
<organism evidence="12 13">
    <name type="scientific">Exophiala oligosperma</name>
    <dbReference type="NCBI Taxonomy" id="215243"/>
    <lineage>
        <taxon>Eukaryota</taxon>
        <taxon>Fungi</taxon>
        <taxon>Dikarya</taxon>
        <taxon>Ascomycota</taxon>
        <taxon>Pezizomycotina</taxon>
        <taxon>Eurotiomycetes</taxon>
        <taxon>Chaetothyriomycetidae</taxon>
        <taxon>Chaetothyriales</taxon>
        <taxon>Herpotrichiellaceae</taxon>
        <taxon>Exophiala</taxon>
    </lineage>
</organism>
<evidence type="ECO:0000256" key="1">
    <source>
        <dbReference type="ARBA" id="ARBA00005575"/>
    </source>
</evidence>
<feature type="domain" description="Protein kinase" evidence="11">
    <location>
        <begin position="239"/>
        <end position="522"/>
    </location>
</feature>
<accession>A0A0D2DWM0</accession>
<dbReference type="EMBL" id="KN847339">
    <property type="protein sequence ID" value="KIW39919.1"/>
    <property type="molecule type" value="Genomic_DNA"/>
</dbReference>
<dbReference type="SUPFAM" id="SSF49879">
    <property type="entry name" value="SMAD/FHA domain"/>
    <property type="match status" value="1"/>
</dbReference>
<dbReference type="VEuPathDB" id="FungiDB:PV06_08488"/>
<dbReference type="InterPro" id="IPR008271">
    <property type="entry name" value="Ser/Thr_kinase_AS"/>
</dbReference>
<evidence type="ECO:0000259" key="10">
    <source>
        <dbReference type="PROSITE" id="PS50006"/>
    </source>
</evidence>
<dbReference type="STRING" id="215243.A0A0D2DWM0"/>
<evidence type="ECO:0000256" key="5">
    <source>
        <dbReference type="ARBA" id="ARBA00022777"/>
    </source>
</evidence>
<dbReference type="GO" id="GO:0005524">
    <property type="term" value="F:ATP binding"/>
    <property type="evidence" value="ECO:0007669"/>
    <property type="project" value="UniProtKB-UniRule"/>
</dbReference>
<evidence type="ECO:0000256" key="7">
    <source>
        <dbReference type="ARBA" id="ARBA00047899"/>
    </source>
</evidence>
<dbReference type="PANTHER" id="PTHR44167:SF24">
    <property type="entry name" value="SERINE_THREONINE-PROTEIN KINASE CHK2"/>
    <property type="match status" value="1"/>
</dbReference>
<dbReference type="InterPro" id="IPR017441">
    <property type="entry name" value="Protein_kinase_ATP_BS"/>
</dbReference>
<dbReference type="HOGENOM" id="CLU_571111_0_0_1"/>
<dbReference type="OrthoDB" id="4129984at2759"/>
<reference evidence="12 13" key="1">
    <citation type="submission" date="2015-01" db="EMBL/GenBank/DDBJ databases">
        <title>The Genome Sequence of Exophiala oligosperma CBS72588.</title>
        <authorList>
            <consortium name="The Broad Institute Genomics Platform"/>
            <person name="Cuomo C."/>
            <person name="de Hoog S."/>
            <person name="Gorbushina A."/>
            <person name="Stielow B."/>
            <person name="Teixiera M."/>
            <person name="Abouelleil A."/>
            <person name="Chapman S.B."/>
            <person name="Priest M."/>
            <person name="Young S.K."/>
            <person name="Wortman J."/>
            <person name="Nusbaum C."/>
            <person name="Birren B."/>
        </authorList>
    </citation>
    <scope>NUCLEOTIDE SEQUENCE [LARGE SCALE GENOMIC DNA]</scope>
    <source>
        <strain evidence="12 13">CBS 72588</strain>
    </source>
</reference>
<keyword evidence="5" id="KW-0808">Transferase</keyword>
<dbReference type="InterPro" id="IPR000253">
    <property type="entry name" value="FHA_dom"/>
</dbReference>
<dbReference type="InterPro" id="IPR008984">
    <property type="entry name" value="SMAD_FHA_dom_sf"/>
</dbReference>
<dbReference type="PROSITE" id="PS00108">
    <property type="entry name" value="PROTEIN_KINASE_ST"/>
    <property type="match status" value="1"/>
</dbReference>
<dbReference type="InterPro" id="IPR000719">
    <property type="entry name" value="Prot_kinase_dom"/>
</dbReference>
<dbReference type="AlphaFoldDB" id="A0A0D2DWM0"/>
<keyword evidence="3" id="KW-0723">Serine/threonine-protein kinase</keyword>
<keyword evidence="4 9" id="KW-0547">Nucleotide-binding</keyword>
<comment type="catalytic activity">
    <reaction evidence="7">
        <text>L-threonyl-[protein] + ATP = O-phospho-L-threonyl-[protein] + ADP + H(+)</text>
        <dbReference type="Rhea" id="RHEA:46608"/>
        <dbReference type="Rhea" id="RHEA-COMP:11060"/>
        <dbReference type="Rhea" id="RHEA-COMP:11605"/>
        <dbReference type="ChEBI" id="CHEBI:15378"/>
        <dbReference type="ChEBI" id="CHEBI:30013"/>
        <dbReference type="ChEBI" id="CHEBI:30616"/>
        <dbReference type="ChEBI" id="CHEBI:61977"/>
        <dbReference type="ChEBI" id="CHEBI:456216"/>
        <dbReference type="EC" id="2.7.11.1"/>
    </reaction>
</comment>
<comment type="similarity">
    <text evidence="1">Belongs to the protein kinase superfamily. CAMK Ser/Thr protein kinase family. CHEK2 subfamily.</text>
</comment>
<evidence type="ECO:0000256" key="3">
    <source>
        <dbReference type="ARBA" id="ARBA00022527"/>
    </source>
</evidence>
<dbReference type="Gene3D" id="2.60.200.20">
    <property type="match status" value="1"/>
</dbReference>
<dbReference type="PANTHER" id="PTHR44167">
    <property type="entry name" value="OVARIAN-SPECIFIC SERINE/THREONINE-PROTEIN KINASE LOK-RELATED"/>
    <property type="match status" value="1"/>
</dbReference>
<dbReference type="PROSITE" id="PS00107">
    <property type="entry name" value="PROTEIN_KINASE_ATP"/>
    <property type="match status" value="1"/>
</dbReference>
<dbReference type="PROSITE" id="PS50011">
    <property type="entry name" value="PROTEIN_KINASE_DOM"/>
    <property type="match status" value="1"/>
</dbReference>
<evidence type="ECO:0000256" key="9">
    <source>
        <dbReference type="PROSITE-ProRule" id="PRU10141"/>
    </source>
</evidence>
<dbReference type="Proteomes" id="UP000053342">
    <property type="component" value="Unassembled WGS sequence"/>
</dbReference>
<feature type="domain" description="FHA" evidence="10">
    <location>
        <begin position="108"/>
        <end position="163"/>
    </location>
</feature>
<dbReference type="PROSITE" id="PS50006">
    <property type="entry name" value="FHA_DOMAIN"/>
    <property type="match status" value="1"/>
</dbReference>
<dbReference type="GO" id="GO:0004674">
    <property type="term" value="F:protein serine/threonine kinase activity"/>
    <property type="evidence" value="ECO:0007669"/>
    <property type="project" value="UniProtKB-KW"/>
</dbReference>
<dbReference type="GO" id="GO:0044773">
    <property type="term" value="P:mitotic DNA damage checkpoint signaling"/>
    <property type="evidence" value="ECO:0007669"/>
    <property type="project" value="TreeGrafter"/>
</dbReference>
<keyword evidence="13" id="KW-1185">Reference proteome</keyword>
<dbReference type="RefSeq" id="XP_016260135.1">
    <property type="nucleotide sequence ID" value="XM_016409827.1"/>
</dbReference>
<protein>
    <recommendedName>
        <fullName evidence="2">non-specific serine/threonine protein kinase</fullName>
        <ecNumber evidence="2">2.7.11.1</ecNumber>
    </recommendedName>
</protein>
<dbReference type="Pfam" id="PF00069">
    <property type="entry name" value="Pkinase"/>
    <property type="match status" value="1"/>
</dbReference>
<evidence type="ECO:0000256" key="4">
    <source>
        <dbReference type="ARBA" id="ARBA00022741"/>
    </source>
</evidence>
<gene>
    <name evidence="12" type="ORF">PV06_08488</name>
</gene>
<comment type="catalytic activity">
    <reaction evidence="8">
        <text>L-seryl-[protein] + ATP = O-phospho-L-seryl-[protein] + ADP + H(+)</text>
        <dbReference type="Rhea" id="RHEA:17989"/>
        <dbReference type="Rhea" id="RHEA-COMP:9863"/>
        <dbReference type="Rhea" id="RHEA-COMP:11604"/>
        <dbReference type="ChEBI" id="CHEBI:15378"/>
        <dbReference type="ChEBI" id="CHEBI:29999"/>
        <dbReference type="ChEBI" id="CHEBI:30616"/>
        <dbReference type="ChEBI" id="CHEBI:83421"/>
        <dbReference type="ChEBI" id="CHEBI:456216"/>
        <dbReference type="EC" id="2.7.11.1"/>
    </reaction>
</comment>
<keyword evidence="5" id="KW-0418">Kinase</keyword>
<sequence length="537" mass="60151">MSSQYPYVLQTVFSFKMPAYIAGPQNIVVVLTSKTDVAYNALFLEHNKKFVPPPTVILDLGDSVEDSMEDSVEDDVEDRHLIAETAPLRETWFTITLDDPPYDPFEGWVCGSDPEECFMLLNEQPSGGGISQKHFSLDYNWENGSLLLKDMSSHGTTVLSKVFGNIILLGESITIETGDIIQASLVRLEVSIPDRGLQKGAYERKWRTCRDAREQAIPRIGNVLKPPPKGRTALDTKLLGLSSPIGSGSFSEVRRAVDCLGNVFAVKSFRLTGESKYIQSEQRILRELKHENIICVFDDKVVNALDSEKTPYLVMEYCQEGSLFSRGMLTPSETTVVLGQVCDGVQYMHSRGLVHRDLKPSNILLTSWAPAWVKIADFGLAQDEKFLRTFCGTPLFIAPEICYSIDDQSNLDETSSTISTVILGTTDASPNTNSTKELSATYSNKVDVWSILIMLLFYAREGDLPDEYDMANMRPFHEEILEYSQKAIKPTWTRHINLVRQCIALNPLERASVQQLQKHFADLREPGTTTTIGVRHT</sequence>
<evidence type="ECO:0000256" key="2">
    <source>
        <dbReference type="ARBA" id="ARBA00012513"/>
    </source>
</evidence>
<evidence type="ECO:0000313" key="13">
    <source>
        <dbReference type="Proteomes" id="UP000053342"/>
    </source>
</evidence>
<feature type="binding site" evidence="9">
    <location>
        <position position="267"/>
    </location>
    <ligand>
        <name>ATP</name>
        <dbReference type="ChEBI" id="CHEBI:30616"/>
    </ligand>
</feature>
<name>A0A0D2DWM0_9EURO</name>
<evidence type="ECO:0000256" key="6">
    <source>
        <dbReference type="ARBA" id="ARBA00022840"/>
    </source>
</evidence>